<feature type="active site" evidence="10">
    <location>
        <position position="189"/>
    </location>
</feature>
<comment type="catalytic activity">
    <reaction evidence="8">
        <text>5-[(5-phospho-1-deoxy-D-ribulos-1-ylimino)methylamino]-1-(5-phospho-beta-D-ribosyl)imidazole-4-carboxamide + L-glutamine = D-erythro-1-(imidazol-4-yl)glycerol 3-phosphate + 5-amino-1-(5-phospho-beta-D-ribosyl)imidazole-4-carboxamide + L-glutamate + H(+)</text>
        <dbReference type="Rhea" id="RHEA:24793"/>
        <dbReference type="ChEBI" id="CHEBI:15378"/>
        <dbReference type="ChEBI" id="CHEBI:29985"/>
        <dbReference type="ChEBI" id="CHEBI:58278"/>
        <dbReference type="ChEBI" id="CHEBI:58359"/>
        <dbReference type="ChEBI" id="CHEBI:58475"/>
        <dbReference type="ChEBI" id="CHEBI:58525"/>
        <dbReference type="EC" id="4.3.2.10"/>
    </reaction>
</comment>
<evidence type="ECO:0000256" key="10">
    <source>
        <dbReference type="PIRSR" id="PIRSR000495-1"/>
    </source>
</evidence>
<feature type="active site" evidence="10">
    <location>
        <position position="187"/>
    </location>
</feature>
<evidence type="ECO:0000256" key="4">
    <source>
        <dbReference type="ARBA" id="ARBA00022801"/>
    </source>
</evidence>
<dbReference type="AlphaFoldDB" id="A0A930UIL5"/>
<keyword evidence="13" id="KW-1185">Reference proteome</keyword>
<proteinExistence type="predicted"/>
<evidence type="ECO:0000256" key="6">
    <source>
        <dbReference type="ARBA" id="ARBA00023102"/>
    </source>
</evidence>
<reference evidence="12" key="1">
    <citation type="submission" date="2020-10" db="EMBL/GenBank/DDBJ databases">
        <title>An improved Amphimedon queenslandica hologenome assembly reveals how three proteobacterial symbionts can extend the metabolic phenotypic of their marine sponge host.</title>
        <authorList>
            <person name="Degnan B."/>
            <person name="Degnan S."/>
            <person name="Xiang X."/>
        </authorList>
    </citation>
    <scope>NUCLEOTIDE SEQUENCE</scope>
    <source>
        <strain evidence="12">AqS2</strain>
    </source>
</reference>
<accession>A0A930UIL5</accession>
<evidence type="ECO:0000256" key="2">
    <source>
        <dbReference type="ARBA" id="ARBA00011152"/>
    </source>
</evidence>
<dbReference type="PIRSF" id="PIRSF000495">
    <property type="entry name" value="Amidotransf_hisH"/>
    <property type="match status" value="1"/>
</dbReference>
<dbReference type="SUPFAM" id="SSF52317">
    <property type="entry name" value="Class I glutamine amidotransferase-like"/>
    <property type="match status" value="1"/>
</dbReference>
<dbReference type="GO" id="GO:0004359">
    <property type="term" value="F:glutaminase activity"/>
    <property type="evidence" value="ECO:0007669"/>
    <property type="project" value="UniProtKB-EC"/>
</dbReference>
<keyword evidence="3" id="KW-0028">Amino-acid biosynthesis</keyword>
<dbReference type="InterPro" id="IPR017926">
    <property type="entry name" value="GATASE"/>
</dbReference>
<evidence type="ECO:0000259" key="11">
    <source>
        <dbReference type="Pfam" id="PF00117"/>
    </source>
</evidence>
<evidence type="ECO:0000256" key="9">
    <source>
        <dbReference type="ARBA" id="ARBA00049534"/>
    </source>
</evidence>
<keyword evidence="7" id="KW-0456">Lyase</keyword>
<dbReference type="PROSITE" id="PS51257">
    <property type="entry name" value="PROKAR_LIPOPROTEIN"/>
    <property type="match status" value="1"/>
</dbReference>
<keyword evidence="6" id="KW-0368">Histidine biosynthesis</keyword>
<organism evidence="12 13">
    <name type="scientific">Candidatus Amphirhobacter heronislandensis</name>
    <dbReference type="NCBI Taxonomy" id="1732024"/>
    <lineage>
        <taxon>Bacteria</taxon>
        <taxon>Pseudomonadati</taxon>
        <taxon>Pseudomonadota</taxon>
        <taxon>Gammaproteobacteria</taxon>
        <taxon>Candidatus Tethybacterales</taxon>
        <taxon>Candidatus Tethybacteraceae</taxon>
        <taxon>Candidatus Amphirhobacter</taxon>
    </lineage>
</organism>
<comment type="catalytic activity">
    <reaction evidence="9">
        <text>L-glutamine + H2O = L-glutamate + NH4(+)</text>
        <dbReference type="Rhea" id="RHEA:15889"/>
        <dbReference type="ChEBI" id="CHEBI:15377"/>
        <dbReference type="ChEBI" id="CHEBI:28938"/>
        <dbReference type="ChEBI" id="CHEBI:29985"/>
        <dbReference type="ChEBI" id="CHEBI:58359"/>
        <dbReference type="EC" id="3.5.1.2"/>
    </reaction>
</comment>
<feature type="domain" description="Glutamine amidotransferase" evidence="11">
    <location>
        <begin position="8"/>
        <end position="193"/>
    </location>
</feature>
<dbReference type="Proteomes" id="UP000604381">
    <property type="component" value="Unassembled WGS sequence"/>
</dbReference>
<name>A0A930UIL5_9GAMM</name>
<comment type="pathway">
    <text evidence="1">Amino-acid biosynthesis; L-histidine biosynthesis; L-histidine from 5-phospho-alpha-D-ribose 1-diphosphate: step 5/9.</text>
</comment>
<evidence type="ECO:0000256" key="8">
    <source>
        <dbReference type="ARBA" id="ARBA00047838"/>
    </source>
</evidence>
<dbReference type="NCBIfam" id="TIGR01855">
    <property type="entry name" value="IMP_synth_hisH"/>
    <property type="match status" value="1"/>
</dbReference>
<protein>
    <submittedName>
        <fullName evidence="12">Imidazole glycerol phosphate synthase subunit HisH</fullName>
    </submittedName>
</protein>
<dbReference type="InterPro" id="IPR010139">
    <property type="entry name" value="Imidazole-glycPsynth_HisH"/>
</dbReference>
<evidence type="ECO:0000256" key="5">
    <source>
        <dbReference type="ARBA" id="ARBA00022962"/>
    </source>
</evidence>
<dbReference type="GO" id="GO:0016829">
    <property type="term" value="F:lyase activity"/>
    <property type="evidence" value="ECO:0007669"/>
    <property type="project" value="UniProtKB-KW"/>
</dbReference>
<dbReference type="InterPro" id="IPR029062">
    <property type="entry name" value="Class_I_gatase-like"/>
</dbReference>
<keyword evidence="5" id="KW-0315">Glutamine amidotransferase</keyword>
<feature type="active site" description="Nucleophile" evidence="10">
    <location>
        <position position="85"/>
    </location>
</feature>
<evidence type="ECO:0000256" key="1">
    <source>
        <dbReference type="ARBA" id="ARBA00005091"/>
    </source>
</evidence>
<dbReference type="PROSITE" id="PS51273">
    <property type="entry name" value="GATASE_TYPE_1"/>
    <property type="match status" value="1"/>
</dbReference>
<evidence type="ECO:0000256" key="7">
    <source>
        <dbReference type="ARBA" id="ARBA00023239"/>
    </source>
</evidence>
<comment type="subunit">
    <text evidence="2">Heterodimer of HisH and HisF.</text>
</comment>
<dbReference type="Pfam" id="PF00117">
    <property type="entry name" value="GATase"/>
    <property type="match status" value="1"/>
</dbReference>
<dbReference type="GO" id="GO:0000105">
    <property type="term" value="P:L-histidine biosynthetic process"/>
    <property type="evidence" value="ECO:0007669"/>
    <property type="project" value="UniProtKB-KW"/>
</dbReference>
<evidence type="ECO:0000313" key="13">
    <source>
        <dbReference type="Proteomes" id="UP000604381"/>
    </source>
</evidence>
<dbReference type="PANTHER" id="PTHR42701:SF1">
    <property type="entry name" value="IMIDAZOLE GLYCEROL PHOSPHATE SYNTHASE SUBUNIT HISH"/>
    <property type="match status" value="1"/>
</dbReference>
<evidence type="ECO:0000313" key="12">
    <source>
        <dbReference type="EMBL" id="MBF2735756.1"/>
    </source>
</evidence>
<dbReference type="PANTHER" id="PTHR42701">
    <property type="entry name" value="IMIDAZOLE GLYCEROL PHOSPHATE SYNTHASE SUBUNIT HISH"/>
    <property type="match status" value="1"/>
</dbReference>
<keyword evidence="4" id="KW-0378">Hydrolase</keyword>
<evidence type="ECO:0000256" key="3">
    <source>
        <dbReference type="ARBA" id="ARBA00022605"/>
    </source>
</evidence>
<sequence length="220" mass="23039">MTAGRIAVVDVGLGNIHSLLACLRRLAGAAQVELVADAAALADAACVVLPGDGAFSACVAEIDARPGLREALADAAQSKPFLAICVGLQLLYEGSEEGAGAGLGLLPGTVRRFPARPGAKIPLMGWLDVELDAEHPCCAGLRPAERFYFLHSYHAPADGDGIVMRAEHTAPFAAAVARGQLLATQFHPEKSARAGVRLRRTGSKRWPGAWRPCGKPVDFL</sequence>
<dbReference type="Gene3D" id="3.40.50.880">
    <property type="match status" value="1"/>
</dbReference>
<dbReference type="GO" id="GO:0000107">
    <property type="term" value="F:imidazoleglycerol-phosphate synthase activity"/>
    <property type="evidence" value="ECO:0007669"/>
    <property type="project" value="TreeGrafter"/>
</dbReference>
<gene>
    <name evidence="12" type="primary">hisH</name>
    <name evidence="12" type="ORF">ISN26_06775</name>
</gene>
<dbReference type="EMBL" id="JADHEI010000050">
    <property type="protein sequence ID" value="MBF2735756.1"/>
    <property type="molecule type" value="Genomic_DNA"/>
</dbReference>
<comment type="caution">
    <text evidence="12">The sequence shown here is derived from an EMBL/GenBank/DDBJ whole genome shotgun (WGS) entry which is preliminary data.</text>
</comment>